<feature type="compositionally biased region" description="Basic and acidic residues" evidence="1">
    <location>
        <begin position="375"/>
        <end position="386"/>
    </location>
</feature>
<protein>
    <submittedName>
        <fullName evidence="3">GSCFA domain-containing protein</fullName>
    </submittedName>
</protein>
<feature type="compositionally biased region" description="Low complexity" evidence="1">
    <location>
        <begin position="892"/>
        <end position="901"/>
    </location>
</feature>
<feature type="compositionally biased region" description="Basic residues" evidence="1">
    <location>
        <begin position="454"/>
        <end position="473"/>
    </location>
</feature>
<evidence type="ECO:0000256" key="1">
    <source>
        <dbReference type="SAM" id="MobiDB-lite"/>
    </source>
</evidence>
<accession>A0ABU9LUC8</accession>
<feature type="compositionally biased region" description="Basic and acidic residues" evidence="1">
    <location>
        <begin position="527"/>
        <end position="536"/>
    </location>
</feature>
<feature type="compositionally biased region" description="Low complexity" evidence="1">
    <location>
        <begin position="810"/>
        <end position="853"/>
    </location>
</feature>
<dbReference type="RefSeq" id="WP_342297350.1">
    <property type="nucleotide sequence ID" value="NZ_JBCEVZ010000016.1"/>
</dbReference>
<dbReference type="EMBL" id="JBCEVZ010000016">
    <property type="protein sequence ID" value="MEL5994275.1"/>
    <property type="molecule type" value="Genomic_DNA"/>
</dbReference>
<feature type="region of interest" description="Disordered" evidence="1">
    <location>
        <begin position="589"/>
        <end position="656"/>
    </location>
</feature>
<feature type="region of interest" description="Disordered" evidence="1">
    <location>
        <begin position="497"/>
        <end position="552"/>
    </location>
</feature>
<reference evidence="3 4" key="1">
    <citation type="journal article" date="2018" name="Arch. Microbiol.">
        <title>Hymenobacter segetis sp. nov., isolated from soil.</title>
        <authorList>
            <person name="Ten L.N."/>
            <person name="Lim S.J."/>
            <person name="Kim B.O."/>
            <person name="Kang I.K."/>
            <person name="Jung H.Y."/>
        </authorList>
    </citation>
    <scope>NUCLEOTIDE SEQUENCE [LARGE SCALE GENOMIC DNA]</scope>
    <source>
        <strain evidence="3 4">S7-3-11</strain>
    </source>
</reference>
<feature type="region of interest" description="Disordered" evidence="1">
    <location>
        <begin position="437"/>
        <end position="481"/>
    </location>
</feature>
<dbReference type="Pfam" id="PF08885">
    <property type="entry name" value="GSCFA"/>
    <property type="match status" value="1"/>
</dbReference>
<evidence type="ECO:0000313" key="3">
    <source>
        <dbReference type="EMBL" id="MEL5994275.1"/>
    </source>
</evidence>
<name>A0ABU9LUC8_9BACT</name>
<feature type="compositionally biased region" description="Polar residues" evidence="1">
    <location>
        <begin position="511"/>
        <end position="520"/>
    </location>
</feature>
<keyword evidence="4" id="KW-1185">Reference proteome</keyword>
<proteinExistence type="predicted"/>
<feature type="region of interest" description="Disordered" evidence="1">
    <location>
        <begin position="344"/>
        <end position="393"/>
    </location>
</feature>
<sequence>MGSCFADSIGSRLVANKVEARVNPFGTVFQPLALVRLLRAAAGEDMDWQRHLVQARGRWQSYDLHGSVGADSPVELLQYIQEVVRQTGEFLRNTDVVMLTLGTAWAYRLRETGELVNNCHKQPSDLFVRELLTPDEIINALAETHAYLRRINPDLRFVLTVSPVRHLKDTLQLNAVSKSVLRLATHIVSDLLPGVAYFPAYELLVDDLRDYRFYASDMLHPSEVAEDYIWEKFARAYFDADFGRFRKEWAAVRQSLGHRPLHEGAPEHRQFLESTREKLEQLSLRKVDVADELRTVRARIAALPEPIQLPLVAEELEDDEERIDIGEGAEVSAVMRVAQVNAAVSVEQPSSSADTSRQPRLSPEEFRAQRSGRSGRPERGRRDGRGKGQVAAPTETEAFQAASFGEADEFAQQPFIDDDASQTELIPVAAAPEATIGAPVSAQDAEAAEQEQGRKKKRRSRGGAKRTARKHALRLAAELGMDESQLPASEAALEVAASALPAEQGGRPETQKSSVITKSQPVKRVGRRNEPGRVPRVELFAAPAATEGSAPEVSMVDAEAFAPGDFEAVVALSDSGTISAEFDSNIAATPSRSSRNRKKKKAKKLAANIDEAGTAIPENPVTDAHQTLPIASAEQLSGPSEPVDENRRGNTRRPQEPVAALPVGGQATAVVSTTVVANAVDAAVANPVPVKQGGRKRRAAVGGRAVKPDIDTPVIPVVDTSVVRTQVAAGRMMGTSATLVAPTSEPKAAVTKAVTAKIAVVNKAAPKAKTAKAPVIPAVPSPSAPVVTETSPADTPPTPKRKVAAKRKAVAAPALPEAQVPVATTETTPAAVMKPAPTKKAAKAVQKPAAPVAETQVTATAKAAPKKAAPKAAAPKPAVPKKPVAKSDKPAKAATKPAAKPKTPKKSA</sequence>
<organism evidence="3 4">
    <name type="scientific">Hymenobacter segetis</name>
    <dbReference type="NCBI Taxonomy" id="2025509"/>
    <lineage>
        <taxon>Bacteria</taxon>
        <taxon>Pseudomonadati</taxon>
        <taxon>Bacteroidota</taxon>
        <taxon>Cytophagia</taxon>
        <taxon>Cytophagales</taxon>
        <taxon>Hymenobacteraceae</taxon>
        <taxon>Hymenobacter</taxon>
    </lineage>
</organism>
<evidence type="ECO:0000313" key="4">
    <source>
        <dbReference type="Proteomes" id="UP001479606"/>
    </source>
</evidence>
<feature type="compositionally biased region" description="Basic residues" evidence="1">
    <location>
        <begin position="594"/>
        <end position="604"/>
    </location>
</feature>
<dbReference type="InterPro" id="IPR014982">
    <property type="entry name" value="GSCFA"/>
</dbReference>
<dbReference type="Proteomes" id="UP001479606">
    <property type="component" value="Unassembled WGS sequence"/>
</dbReference>
<feature type="domain" description="GSCFA" evidence="2">
    <location>
        <begin position="1"/>
        <end position="233"/>
    </location>
</feature>
<dbReference type="SUPFAM" id="SSF52266">
    <property type="entry name" value="SGNH hydrolase"/>
    <property type="match status" value="1"/>
</dbReference>
<feature type="region of interest" description="Disordered" evidence="1">
    <location>
        <begin position="780"/>
        <end position="908"/>
    </location>
</feature>
<feature type="compositionally biased region" description="Basic residues" evidence="1">
    <location>
        <begin position="799"/>
        <end position="809"/>
    </location>
</feature>
<evidence type="ECO:0000259" key="2">
    <source>
        <dbReference type="Pfam" id="PF08885"/>
    </source>
</evidence>
<feature type="compositionally biased region" description="Polar residues" evidence="1">
    <location>
        <begin position="347"/>
        <end position="359"/>
    </location>
</feature>
<comment type="caution">
    <text evidence="3">The sequence shown here is derived from an EMBL/GenBank/DDBJ whole genome shotgun (WGS) entry which is preliminary data.</text>
</comment>
<gene>
    <name evidence="3" type="ORF">AAFH49_08650</name>
</gene>